<organism evidence="1 2">
    <name type="scientific">Enterobacter asburiae</name>
    <dbReference type="NCBI Taxonomy" id="61645"/>
    <lineage>
        <taxon>Bacteria</taxon>
        <taxon>Pseudomonadati</taxon>
        <taxon>Pseudomonadota</taxon>
        <taxon>Gammaproteobacteria</taxon>
        <taxon>Enterobacterales</taxon>
        <taxon>Enterobacteriaceae</taxon>
        <taxon>Enterobacter</taxon>
        <taxon>Enterobacter cloacae complex</taxon>
    </lineage>
</organism>
<reference evidence="1" key="1">
    <citation type="submission" date="2021-07" db="EMBL/GenBank/DDBJ databases">
        <title>Characterization of Emerging Pathogens Carrying KPC-2 Gene in IncP-6 Plasmids Isolated from Urban Sewage in Argentina.</title>
        <authorList>
            <person name="Ghiglione B."/>
            <person name="Haim M.S."/>
            <person name="Dropa M."/>
        </authorList>
    </citation>
    <scope>NUCLEOTIDE SEQUENCE</scope>
    <source>
        <strain evidence="1">WW-19C</strain>
        <plasmid evidence="1">pWW19C-6</plasmid>
    </source>
</reference>
<evidence type="ECO:0000313" key="1">
    <source>
        <dbReference type="EMBL" id="QYD29679.1"/>
    </source>
</evidence>
<geneLocation type="plasmid" evidence="1 2">
    <name>pWW19C-6</name>
</geneLocation>
<dbReference type="AlphaFoldDB" id="A0AAQ0F063"/>
<protein>
    <submittedName>
        <fullName evidence="1">Uncharacterized protein</fullName>
    </submittedName>
</protein>
<dbReference type="EMBL" id="CP080112">
    <property type="protein sequence ID" value="QYD29679.1"/>
    <property type="molecule type" value="Genomic_DNA"/>
</dbReference>
<dbReference type="Proteomes" id="UP000826990">
    <property type="component" value="Plasmid pWW19C-6"/>
</dbReference>
<accession>A0AAQ0F063</accession>
<name>A0AAQ0F063_ENTAS</name>
<keyword evidence="1" id="KW-0614">Plasmid</keyword>
<proteinExistence type="predicted"/>
<gene>
    <name evidence="1" type="ORF">KZX48_26045</name>
</gene>
<evidence type="ECO:0000313" key="2">
    <source>
        <dbReference type="Proteomes" id="UP000826990"/>
    </source>
</evidence>
<sequence>MIIVKKTLAIYLDLLRSIQKKRDQLQRLSVLNVVIHSLSYSVEVFNMEYRGLDFEEQEFHDCLNILHKEIVSFLNENNMAMDFFQYPVEDICRIIFRDKIDLRTAVILDFGITTYDLSPLADHDPFVWRLLEWPLYDYENFQFVIVQKLASYELDKLNEIIQVEDNKDKRRL</sequence>